<reference evidence="4" key="3">
    <citation type="submission" date="2025-09" db="UniProtKB">
        <authorList>
            <consortium name="Ensembl"/>
        </authorList>
    </citation>
    <scope>IDENTIFICATION</scope>
</reference>
<evidence type="ECO:0000256" key="1">
    <source>
        <dbReference type="ARBA" id="ARBA00040365"/>
    </source>
</evidence>
<evidence type="ECO:0000259" key="3">
    <source>
        <dbReference type="PROSITE" id="PS50174"/>
    </source>
</evidence>
<feature type="signal peptide" evidence="2">
    <location>
        <begin position="1"/>
        <end position="18"/>
    </location>
</feature>
<dbReference type="InterPro" id="IPR000467">
    <property type="entry name" value="G_patch_dom"/>
</dbReference>
<dbReference type="Pfam" id="PF01585">
    <property type="entry name" value="G-patch"/>
    <property type="match status" value="1"/>
</dbReference>
<dbReference type="PROSITE" id="PS50174">
    <property type="entry name" value="G_PATCH"/>
    <property type="match status" value="1"/>
</dbReference>
<proteinExistence type="predicted"/>
<organism evidence="4 5">
    <name type="scientific">Bos mutus grunniens</name>
    <name type="common">Wild yak</name>
    <name type="synonym">Bos grunniens</name>
    <dbReference type="NCBI Taxonomy" id="30521"/>
    <lineage>
        <taxon>Eukaryota</taxon>
        <taxon>Metazoa</taxon>
        <taxon>Chordata</taxon>
        <taxon>Craniata</taxon>
        <taxon>Vertebrata</taxon>
        <taxon>Euteleostomi</taxon>
        <taxon>Mammalia</taxon>
        <taxon>Eutheria</taxon>
        <taxon>Laurasiatheria</taxon>
        <taxon>Artiodactyla</taxon>
        <taxon>Ruminantia</taxon>
        <taxon>Pecora</taxon>
        <taxon>Bovidae</taxon>
        <taxon>Bovinae</taxon>
        <taxon>Bos</taxon>
    </lineage>
</organism>
<dbReference type="GeneTree" id="ENSGT00390000008765"/>
<dbReference type="InterPro" id="IPR050656">
    <property type="entry name" value="PINX1"/>
</dbReference>
<accession>A0A8C0AKT5</accession>
<dbReference type="GO" id="GO:0005730">
    <property type="term" value="C:nucleolus"/>
    <property type="evidence" value="ECO:0007669"/>
    <property type="project" value="TreeGrafter"/>
</dbReference>
<dbReference type="AlphaFoldDB" id="A0A8C0AKT5"/>
<reference evidence="4" key="2">
    <citation type="submission" date="2025-08" db="UniProtKB">
        <authorList>
            <consortium name="Ensembl"/>
        </authorList>
    </citation>
    <scope>IDENTIFICATION</scope>
</reference>
<evidence type="ECO:0000313" key="4">
    <source>
        <dbReference type="Ensembl" id="ENSBGRP00000039386.1"/>
    </source>
</evidence>
<dbReference type="PANTHER" id="PTHR23149:SF9">
    <property type="entry name" value="G PATCH DOMAIN-CONTAINING PROTEIN 4"/>
    <property type="match status" value="1"/>
</dbReference>
<dbReference type="Proteomes" id="UP000694520">
    <property type="component" value="Chromosome 3"/>
</dbReference>
<sequence length="327" mass="36731">MGSLWGGVSMATIWLASLSEIVSLGTTETQIQRASLWFPQPRRVETALPGRWLRTSHVCHMFLRRGPRNDVSRSRIGQFLHSMLLCWDSQGESYVFRDDSDCFFSSESLKIVTFLTMSITPEVKSPGMKFAEEQLLKHGWTQGKGLGRKENGITQALRVTLKQDTYGVGHDPAKEFTNHWWNDLFNKTAANLVVETRQDGVQIRRLSKETTRQDHAKPNLLYQKFVKDCPKWGPVTNLAVADPDCPDPQQELKSSGCMDPCHLLRGLQQGVGGGGQSGAARGDQGGDIYFKGLRSQRRPERLLDPLSFILQMWPEGGRWLTEEPTGG</sequence>
<feature type="domain" description="G-patch" evidence="3">
    <location>
        <begin position="127"/>
        <end position="173"/>
    </location>
</feature>
<protein>
    <recommendedName>
        <fullName evidence="1">G patch domain-containing protein 4</fullName>
    </recommendedName>
</protein>
<dbReference type="PANTHER" id="PTHR23149">
    <property type="entry name" value="G PATCH DOMAIN CONTAINING PROTEIN"/>
    <property type="match status" value="1"/>
</dbReference>
<dbReference type="GO" id="GO:0003676">
    <property type="term" value="F:nucleic acid binding"/>
    <property type="evidence" value="ECO:0007669"/>
    <property type="project" value="InterPro"/>
</dbReference>
<reference evidence="4" key="1">
    <citation type="submission" date="2019-05" db="EMBL/GenBank/DDBJ databases">
        <authorList>
            <person name="Zhang S."/>
            <person name="Liu J."/>
        </authorList>
    </citation>
    <scope>NUCLEOTIDE SEQUENCE [LARGE SCALE GENOMIC DNA]</scope>
</reference>
<name>A0A8C0AKT5_BOSMU</name>
<evidence type="ECO:0000256" key="2">
    <source>
        <dbReference type="SAM" id="SignalP"/>
    </source>
</evidence>
<dbReference type="Ensembl" id="ENSBGRT00000045701.1">
    <property type="protein sequence ID" value="ENSBGRP00000039386.1"/>
    <property type="gene ID" value="ENSBGRG00000024747.1"/>
</dbReference>
<keyword evidence="5" id="KW-1185">Reference proteome</keyword>
<dbReference type="SMART" id="SM00443">
    <property type="entry name" value="G_patch"/>
    <property type="match status" value="1"/>
</dbReference>
<evidence type="ECO:0000313" key="5">
    <source>
        <dbReference type="Proteomes" id="UP000694520"/>
    </source>
</evidence>
<keyword evidence="2" id="KW-0732">Signal</keyword>
<gene>
    <name evidence="4" type="primary">GPATCH4</name>
</gene>
<feature type="chain" id="PRO_5034481445" description="G patch domain-containing protein 4" evidence="2">
    <location>
        <begin position="19"/>
        <end position="327"/>
    </location>
</feature>